<dbReference type="Proteomes" id="UP000283895">
    <property type="component" value="Unassembled WGS sequence"/>
</dbReference>
<evidence type="ECO:0000313" key="3">
    <source>
        <dbReference type="Proteomes" id="UP000283895"/>
    </source>
</evidence>
<feature type="compositionally biased region" description="Basic and acidic residues" evidence="1">
    <location>
        <begin position="102"/>
        <end position="112"/>
    </location>
</feature>
<keyword evidence="3" id="KW-1185">Reference proteome</keyword>
<proteinExistence type="predicted"/>
<organism evidence="2 3">
    <name type="scientific">Cytospora schulzeri</name>
    <dbReference type="NCBI Taxonomy" id="448051"/>
    <lineage>
        <taxon>Eukaryota</taxon>
        <taxon>Fungi</taxon>
        <taxon>Dikarya</taxon>
        <taxon>Ascomycota</taxon>
        <taxon>Pezizomycotina</taxon>
        <taxon>Sordariomycetes</taxon>
        <taxon>Sordariomycetidae</taxon>
        <taxon>Diaporthales</taxon>
        <taxon>Cytosporaceae</taxon>
        <taxon>Cytospora</taxon>
    </lineage>
</organism>
<sequence length="453" mass="52287">MCIKNIYHNIYVDGERDITERIDTCRSGHVCNDLTVREFDRKLNCTRLQLSGSPGRMESPSSSLKDRQPTPYYFDHQPTPLSKDAERERRREKRASQQRVYLDGDRVADYGLRRSNSRTEPIPIPKPRRSSTMPIDEGYYSEPRRDSRSRPIIVESSDRPRRSSSTRRESSTMPLGPYDVLYNYNSGSSRREQEKRTRDSYLEPSRSHRRHSRSPVEVFTQDDAPNRERRRLRRAKPTIVDGPAPANIPADAVYGTSPYGGSYPSSYGSHRSDDYWNRLPTLNDQSPPKASPPKGVRWEDDMRAAQNARISNRPKLGRSNTITGAGTGSHLRGEVKGILKNSNNAAPGVAKAADAGSPPAVQYPRRDEMDDLYNSVRSMGVDERETSTQRQARKEREEREREDKEWEDRLRNRFSGRDRRASMDMPPRRFEKSSRGGRRTEVFYPDEGRYKYF</sequence>
<feature type="compositionally biased region" description="Low complexity" evidence="1">
    <location>
        <begin position="346"/>
        <end position="355"/>
    </location>
</feature>
<feature type="compositionally biased region" description="Basic and acidic residues" evidence="1">
    <location>
        <begin position="189"/>
        <end position="201"/>
    </location>
</feature>
<name>A0A423X882_9PEZI</name>
<feature type="compositionally biased region" description="Basic and acidic residues" evidence="1">
    <location>
        <begin position="156"/>
        <end position="170"/>
    </location>
</feature>
<reference evidence="2 3" key="1">
    <citation type="submission" date="2015-09" db="EMBL/GenBank/DDBJ databases">
        <title>Host preference determinants of Valsa canker pathogens revealed by comparative genomics.</title>
        <authorList>
            <person name="Yin Z."/>
            <person name="Huang L."/>
        </authorList>
    </citation>
    <scope>NUCLEOTIDE SEQUENCE [LARGE SCALE GENOMIC DNA]</scope>
    <source>
        <strain evidence="2 3">03-1</strain>
    </source>
</reference>
<gene>
    <name evidence="2" type="ORF">VMCG_00323</name>
</gene>
<evidence type="ECO:0000256" key="1">
    <source>
        <dbReference type="SAM" id="MobiDB-lite"/>
    </source>
</evidence>
<feature type="compositionally biased region" description="Basic and acidic residues" evidence="1">
    <location>
        <begin position="380"/>
        <end position="453"/>
    </location>
</feature>
<evidence type="ECO:0000313" key="2">
    <source>
        <dbReference type="EMBL" id="ROW12172.1"/>
    </source>
</evidence>
<accession>A0A423X882</accession>
<feature type="region of interest" description="Disordered" evidence="1">
    <location>
        <begin position="49"/>
        <end position="248"/>
    </location>
</feature>
<dbReference type="AlphaFoldDB" id="A0A423X882"/>
<feature type="region of interest" description="Disordered" evidence="1">
    <location>
        <begin position="346"/>
        <end position="453"/>
    </location>
</feature>
<protein>
    <submittedName>
        <fullName evidence="2">Uncharacterized protein</fullName>
    </submittedName>
</protein>
<dbReference type="EMBL" id="LKEA01000001">
    <property type="protein sequence ID" value="ROW12172.1"/>
    <property type="molecule type" value="Genomic_DNA"/>
</dbReference>
<dbReference type="OrthoDB" id="3439480at2759"/>
<comment type="caution">
    <text evidence="2">The sequence shown here is derived from an EMBL/GenBank/DDBJ whole genome shotgun (WGS) entry which is preliminary data.</text>
</comment>